<name>A0A1W1HED0_9BACT</name>
<dbReference type="RefSeq" id="WP_080799445.1">
    <property type="nucleotide sequence ID" value="NZ_LT828540.1"/>
</dbReference>
<dbReference type="SUPFAM" id="SSF103039">
    <property type="entry name" value="CheC-like"/>
    <property type="match status" value="1"/>
</dbReference>
<dbReference type="PANTHER" id="PTHR43484:SF1">
    <property type="entry name" value="FLAGELLAR MOTOR SWITCH PROTEIN FLIN"/>
    <property type="match status" value="1"/>
</dbReference>
<evidence type="ECO:0000313" key="3">
    <source>
        <dbReference type="Proteomes" id="UP000191931"/>
    </source>
</evidence>
<dbReference type="Gene3D" id="3.40.1550.10">
    <property type="entry name" value="CheC-like"/>
    <property type="match status" value="1"/>
</dbReference>
<dbReference type="InterPro" id="IPR028976">
    <property type="entry name" value="CheC-like_sf"/>
</dbReference>
<gene>
    <name evidence="2" type="ORF">MTBBW1_250010</name>
</gene>
<proteinExistence type="predicted"/>
<dbReference type="OrthoDB" id="9812187at2"/>
<sequence length="202" mass="21961">MESAIISTEQLEAIKELCNIGVGKGAAVLNSMLSTHISLNVPYVKIISGKDFRQEVKAFARNSISAVELAFKGNISGAAQLLFPTETASSLVSVLVEEGDDLDMDALRAGTFCEVGNIVLNGVMGSISNILDLSFEYSVPEYIETHSDNFMKDSSLSEDSHVLLARTRFTIDELDIEGDIALFMQIAAINKLIETIEEKFGF</sequence>
<organism evidence="2 3">
    <name type="scientific">Desulfamplus magnetovallimortis</name>
    <dbReference type="NCBI Taxonomy" id="1246637"/>
    <lineage>
        <taxon>Bacteria</taxon>
        <taxon>Pseudomonadati</taxon>
        <taxon>Thermodesulfobacteriota</taxon>
        <taxon>Desulfobacteria</taxon>
        <taxon>Desulfobacterales</taxon>
        <taxon>Desulfobacteraceae</taxon>
        <taxon>Desulfamplus</taxon>
    </lineage>
</organism>
<dbReference type="InterPro" id="IPR051469">
    <property type="entry name" value="FliN/MopA/SpaO"/>
</dbReference>
<keyword evidence="1" id="KW-0145">Chemotaxis</keyword>
<evidence type="ECO:0000313" key="2">
    <source>
        <dbReference type="EMBL" id="SLM30839.1"/>
    </source>
</evidence>
<dbReference type="PANTHER" id="PTHR43484">
    <property type="match status" value="1"/>
</dbReference>
<dbReference type="STRING" id="1246637.MTBBW1_250010"/>
<dbReference type="EMBL" id="FWEV01000168">
    <property type="protein sequence ID" value="SLM30839.1"/>
    <property type="molecule type" value="Genomic_DNA"/>
</dbReference>
<dbReference type="GO" id="GO:0006935">
    <property type="term" value="P:chemotaxis"/>
    <property type="evidence" value="ECO:0007669"/>
    <property type="project" value="UniProtKB-KW"/>
</dbReference>
<protein>
    <submittedName>
        <fullName evidence="2">CheC-like family</fullName>
    </submittedName>
</protein>
<dbReference type="Proteomes" id="UP000191931">
    <property type="component" value="Unassembled WGS sequence"/>
</dbReference>
<reference evidence="2 3" key="1">
    <citation type="submission" date="2017-03" db="EMBL/GenBank/DDBJ databases">
        <authorList>
            <person name="Afonso C.L."/>
            <person name="Miller P.J."/>
            <person name="Scott M.A."/>
            <person name="Spackman E."/>
            <person name="Goraichik I."/>
            <person name="Dimitrov K.M."/>
            <person name="Suarez D.L."/>
            <person name="Swayne D.E."/>
        </authorList>
    </citation>
    <scope>NUCLEOTIDE SEQUENCE [LARGE SCALE GENOMIC DNA]</scope>
    <source>
        <strain evidence="2">PRJEB14757</strain>
    </source>
</reference>
<dbReference type="CDD" id="cd17910">
    <property type="entry name" value="CheC_ClassII"/>
    <property type="match status" value="1"/>
</dbReference>
<evidence type="ECO:0000256" key="1">
    <source>
        <dbReference type="ARBA" id="ARBA00022500"/>
    </source>
</evidence>
<keyword evidence="3" id="KW-1185">Reference proteome</keyword>
<dbReference type="AlphaFoldDB" id="A0A1W1HED0"/>
<accession>A0A1W1HED0</accession>